<accession>A0ABU6AT18</accession>
<dbReference type="EMBL" id="JAYKYQ010000004">
    <property type="protein sequence ID" value="MEB3510631.1"/>
    <property type="molecule type" value="Genomic_DNA"/>
</dbReference>
<protein>
    <submittedName>
        <fullName evidence="1">Uncharacterized protein</fullName>
    </submittedName>
</protein>
<evidence type="ECO:0000313" key="1">
    <source>
        <dbReference type="EMBL" id="MEB3510631.1"/>
    </source>
</evidence>
<comment type="caution">
    <text evidence="1">The sequence shown here is derived from an EMBL/GenBank/DDBJ whole genome shotgun (WGS) entry which is preliminary data.</text>
</comment>
<sequence length="88" mass="9987">MRDIHHTEAEGFRATWRPEGHRIAILVVRDASDMTPIASYHPGSYPDLAQARELLPELTGLWDAVRHDFWSQLLPGHRPSTACVDGRM</sequence>
<gene>
    <name evidence="1" type="ORF">U3653_11430</name>
</gene>
<name>A0ABU6AT18_9NOCA</name>
<dbReference type="RefSeq" id="WP_195078594.1">
    <property type="nucleotide sequence ID" value="NZ_JAYESH010000005.1"/>
</dbReference>
<reference evidence="1 2" key="1">
    <citation type="submission" date="2023-12" db="EMBL/GenBank/DDBJ databases">
        <title>novel species in genus Nocarida.</title>
        <authorList>
            <person name="Li Z."/>
        </authorList>
    </citation>
    <scope>NUCLEOTIDE SEQUENCE [LARGE SCALE GENOMIC DNA]</scope>
    <source>
        <strain evidence="1 2">CDC186</strain>
    </source>
</reference>
<proteinExistence type="predicted"/>
<organism evidence="1 2">
    <name type="scientific">Nocardia implantans</name>
    <dbReference type="NCBI Taxonomy" id="3108168"/>
    <lineage>
        <taxon>Bacteria</taxon>
        <taxon>Bacillati</taxon>
        <taxon>Actinomycetota</taxon>
        <taxon>Actinomycetes</taxon>
        <taxon>Mycobacteriales</taxon>
        <taxon>Nocardiaceae</taxon>
        <taxon>Nocardia</taxon>
    </lineage>
</organism>
<evidence type="ECO:0000313" key="2">
    <source>
        <dbReference type="Proteomes" id="UP001348098"/>
    </source>
</evidence>
<keyword evidence="2" id="KW-1185">Reference proteome</keyword>
<dbReference type="Proteomes" id="UP001348098">
    <property type="component" value="Unassembled WGS sequence"/>
</dbReference>